<organism evidence="21 22">
    <name type="scientific">Mycolicibacillus koreensis</name>
    <dbReference type="NCBI Taxonomy" id="1069220"/>
    <lineage>
        <taxon>Bacteria</taxon>
        <taxon>Bacillati</taxon>
        <taxon>Actinomycetota</taxon>
        <taxon>Actinomycetes</taxon>
        <taxon>Mycobacteriales</taxon>
        <taxon>Mycobacteriaceae</taxon>
        <taxon>Mycolicibacillus</taxon>
    </lineage>
</organism>
<dbReference type="FunFam" id="3.30.70.1230:FF:000033">
    <property type="entry name" value="Adenylate cyclase"/>
    <property type="match status" value="1"/>
</dbReference>
<dbReference type="InterPro" id="IPR048432">
    <property type="entry name" value="MASE7"/>
</dbReference>
<dbReference type="GO" id="GO:0005886">
    <property type="term" value="C:plasma membrane"/>
    <property type="evidence" value="ECO:0007669"/>
    <property type="project" value="UniProtKB-ARBA"/>
</dbReference>
<dbReference type="Pfam" id="PF00211">
    <property type="entry name" value="Guanylate_cyc"/>
    <property type="match status" value="1"/>
</dbReference>
<keyword evidence="14 18" id="KW-0456">Lyase</keyword>
<dbReference type="PANTHER" id="PTHR45627">
    <property type="entry name" value="ADENYLATE CYCLASE TYPE 1"/>
    <property type="match status" value="1"/>
</dbReference>
<feature type="transmembrane region" description="Helical" evidence="19">
    <location>
        <begin position="66"/>
        <end position="83"/>
    </location>
</feature>
<dbReference type="GO" id="GO:0006171">
    <property type="term" value="P:cAMP biosynthetic process"/>
    <property type="evidence" value="ECO:0007669"/>
    <property type="project" value="UniProtKB-KW"/>
</dbReference>
<comment type="subunit">
    <text evidence="17">Homodimer. Can also exist as monomer.</text>
</comment>
<evidence type="ECO:0000256" key="18">
    <source>
        <dbReference type="RuleBase" id="RU000405"/>
    </source>
</evidence>
<evidence type="ECO:0000313" key="21">
    <source>
        <dbReference type="EMBL" id="OSC36128.1"/>
    </source>
</evidence>
<dbReference type="CDD" id="cd07302">
    <property type="entry name" value="CHD"/>
    <property type="match status" value="1"/>
</dbReference>
<keyword evidence="11 19" id="KW-1133">Transmembrane helix</keyword>
<dbReference type="EMBL" id="NCXO01000001">
    <property type="protein sequence ID" value="OSC36128.1"/>
    <property type="molecule type" value="Genomic_DNA"/>
</dbReference>
<evidence type="ECO:0000256" key="6">
    <source>
        <dbReference type="ARBA" id="ARBA00022692"/>
    </source>
</evidence>
<keyword evidence="6 19" id="KW-0812">Transmembrane</keyword>
<comment type="subcellular location">
    <subcellularLocation>
        <location evidence="3">Membrane</location>
        <topology evidence="3">Multi-pass membrane protein</topology>
    </subcellularLocation>
</comment>
<feature type="transmembrane region" description="Helical" evidence="19">
    <location>
        <begin position="90"/>
        <end position="112"/>
    </location>
</feature>
<evidence type="ECO:0000256" key="2">
    <source>
        <dbReference type="ARBA" id="ARBA00001946"/>
    </source>
</evidence>
<dbReference type="GO" id="GO:0007189">
    <property type="term" value="P:adenylate cyclase-activating G protein-coupled receptor signaling pathway"/>
    <property type="evidence" value="ECO:0007669"/>
    <property type="project" value="TreeGrafter"/>
</dbReference>
<keyword evidence="13 19" id="KW-0472">Membrane</keyword>
<reference evidence="21 22" key="1">
    <citation type="submission" date="2017-04" db="EMBL/GenBank/DDBJ databases">
        <title>The new phylogeny of genus Mycobacterium.</title>
        <authorList>
            <person name="Tortoli E."/>
            <person name="Trovato A."/>
            <person name="Cirillo D.M."/>
        </authorList>
    </citation>
    <scope>NUCLEOTIDE SEQUENCE [LARGE SCALE GENOMIC DNA]</scope>
    <source>
        <strain evidence="21 22">KCTC 19819</strain>
    </source>
</reference>
<dbReference type="InterPro" id="IPR001054">
    <property type="entry name" value="A/G_cyclase"/>
</dbReference>
<dbReference type="PROSITE" id="PS50125">
    <property type="entry name" value="GUANYLATE_CYCLASE_2"/>
    <property type="match status" value="1"/>
</dbReference>
<dbReference type="Proteomes" id="UP000193577">
    <property type="component" value="Unassembled WGS sequence"/>
</dbReference>
<dbReference type="Gene3D" id="3.30.70.1230">
    <property type="entry name" value="Nucleotide cyclase"/>
    <property type="match status" value="1"/>
</dbReference>
<dbReference type="InterPro" id="IPR029787">
    <property type="entry name" value="Nucleotide_cyclase"/>
</dbReference>
<dbReference type="Pfam" id="PF20967">
    <property type="entry name" value="MASE7"/>
    <property type="match status" value="1"/>
</dbReference>
<evidence type="ECO:0000256" key="19">
    <source>
        <dbReference type="SAM" id="Phobius"/>
    </source>
</evidence>
<evidence type="ECO:0000256" key="15">
    <source>
        <dbReference type="ARBA" id="ARBA00032597"/>
    </source>
</evidence>
<evidence type="ECO:0000256" key="12">
    <source>
        <dbReference type="ARBA" id="ARBA00022998"/>
    </source>
</evidence>
<feature type="transmembrane region" description="Helical" evidence="19">
    <location>
        <begin position="139"/>
        <end position="158"/>
    </location>
</feature>
<evidence type="ECO:0000256" key="17">
    <source>
        <dbReference type="ARBA" id="ARBA00064436"/>
    </source>
</evidence>
<feature type="transmembrane region" description="Helical" evidence="19">
    <location>
        <begin position="43"/>
        <end position="60"/>
    </location>
</feature>
<dbReference type="GO" id="GO:0004016">
    <property type="term" value="F:adenylate cyclase activity"/>
    <property type="evidence" value="ECO:0007669"/>
    <property type="project" value="UniProtKB-EC"/>
</dbReference>
<dbReference type="AlphaFoldDB" id="A0AA91PI23"/>
<keyword evidence="9" id="KW-0067">ATP-binding</keyword>
<dbReference type="RefSeq" id="WP_085301872.1">
    <property type="nucleotide sequence ID" value="NZ_AP022594.1"/>
</dbReference>
<evidence type="ECO:0000256" key="3">
    <source>
        <dbReference type="ARBA" id="ARBA00004141"/>
    </source>
</evidence>
<feature type="transmembrane region" description="Helical" evidence="19">
    <location>
        <begin position="118"/>
        <end position="134"/>
    </location>
</feature>
<evidence type="ECO:0000256" key="16">
    <source>
        <dbReference type="ARBA" id="ARBA00032637"/>
    </source>
</evidence>
<keyword evidence="22" id="KW-1185">Reference proteome</keyword>
<evidence type="ECO:0000256" key="9">
    <source>
        <dbReference type="ARBA" id="ARBA00022840"/>
    </source>
</evidence>
<evidence type="ECO:0000313" key="22">
    <source>
        <dbReference type="Proteomes" id="UP000193577"/>
    </source>
</evidence>
<evidence type="ECO:0000256" key="4">
    <source>
        <dbReference type="ARBA" id="ARBA00012201"/>
    </source>
</evidence>
<comment type="catalytic activity">
    <reaction evidence="1">
        <text>ATP = 3',5'-cyclic AMP + diphosphate</text>
        <dbReference type="Rhea" id="RHEA:15389"/>
        <dbReference type="ChEBI" id="CHEBI:30616"/>
        <dbReference type="ChEBI" id="CHEBI:33019"/>
        <dbReference type="ChEBI" id="CHEBI:58165"/>
        <dbReference type="EC" id="4.6.1.1"/>
    </reaction>
</comment>
<dbReference type="EC" id="4.6.1.1" evidence="4"/>
<name>A0AA91PI23_9MYCO</name>
<evidence type="ECO:0000256" key="8">
    <source>
        <dbReference type="ARBA" id="ARBA00022741"/>
    </source>
</evidence>
<evidence type="ECO:0000256" key="5">
    <source>
        <dbReference type="ARBA" id="ARBA00021420"/>
    </source>
</evidence>
<gene>
    <name evidence="21" type="ORF">B8W67_00810</name>
</gene>
<dbReference type="SUPFAM" id="SSF55073">
    <property type="entry name" value="Nucleotide cyclase"/>
    <property type="match status" value="1"/>
</dbReference>
<comment type="cofactor">
    <cofactor evidence="2">
        <name>Mg(2+)</name>
        <dbReference type="ChEBI" id="CHEBI:18420"/>
    </cofactor>
</comment>
<evidence type="ECO:0000259" key="20">
    <source>
        <dbReference type="PROSITE" id="PS50125"/>
    </source>
</evidence>
<keyword evidence="8" id="KW-0547">Nucleotide-binding</keyword>
<dbReference type="PANTHER" id="PTHR45627:SF12">
    <property type="entry name" value="ADENYLATE CYCLASE TYPE 2"/>
    <property type="match status" value="1"/>
</dbReference>
<dbReference type="GO" id="GO:0035556">
    <property type="term" value="P:intracellular signal transduction"/>
    <property type="evidence" value="ECO:0007669"/>
    <property type="project" value="InterPro"/>
</dbReference>
<evidence type="ECO:0000256" key="14">
    <source>
        <dbReference type="ARBA" id="ARBA00023239"/>
    </source>
</evidence>
<dbReference type="SMART" id="SM00044">
    <property type="entry name" value="CYCc"/>
    <property type="match status" value="1"/>
</dbReference>
<comment type="caution">
    <text evidence="21">The sequence shown here is derived from an EMBL/GenBank/DDBJ whole genome shotgun (WGS) entry which is preliminary data.</text>
</comment>
<keyword evidence="7" id="KW-0479">Metal-binding</keyword>
<proteinExistence type="inferred from homology"/>
<evidence type="ECO:0000256" key="1">
    <source>
        <dbReference type="ARBA" id="ARBA00001593"/>
    </source>
</evidence>
<keyword evidence="10" id="KW-0460">Magnesium</keyword>
<dbReference type="GO" id="GO:0005524">
    <property type="term" value="F:ATP binding"/>
    <property type="evidence" value="ECO:0007669"/>
    <property type="project" value="UniProtKB-KW"/>
</dbReference>
<dbReference type="InterPro" id="IPR018297">
    <property type="entry name" value="A/G_cyclase_CS"/>
</dbReference>
<evidence type="ECO:0000256" key="13">
    <source>
        <dbReference type="ARBA" id="ARBA00023136"/>
    </source>
</evidence>
<accession>A0AA91PI23</accession>
<feature type="transmembrane region" description="Helical" evidence="19">
    <location>
        <begin position="170"/>
        <end position="195"/>
    </location>
</feature>
<feature type="domain" description="Guanylate cyclase" evidence="20">
    <location>
        <begin position="244"/>
        <end position="371"/>
    </location>
</feature>
<evidence type="ECO:0000256" key="7">
    <source>
        <dbReference type="ARBA" id="ARBA00022723"/>
    </source>
</evidence>
<evidence type="ECO:0000256" key="10">
    <source>
        <dbReference type="ARBA" id="ARBA00022842"/>
    </source>
</evidence>
<dbReference type="PROSITE" id="PS00452">
    <property type="entry name" value="GUANYLATE_CYCLASE_1"/>
    <property type="match status" value="1"/>
</dbReference>
<dbReference type="GO" id="GO:0046872">
    <property type="term" value="F:metal ion binding"/>
    <property type="evidence" value="ECO:0007669"/>
    <property type="project" value="UniProtKB-KW"/>
</dbReference>
<keyword evidence="12" id="KW-0115">cAMP biosynthesis</keyword>
<comment type="similarity">
    <text evidence="18">Belongs to the adenylyl cyclase class-4/guanylyl cyclase family.</text>
</comment>
<sequence>MSRRRLAAAGQAVSAHRRSRCVERPTQRYVAGAARRRLQVLRVTARIAAGITAGFGLLQLTTGESLRWIGVFNLFTAALFLAIPKLHRYGTVLAPVTFVLCAYASLVVAAWAVGTDSGAQFFFLVSAAIVLLVLGIERLLLAAVLTGIGAALAIGLELLVPDDTGAQPAWLLTVGFAAMVVSGCFMSLATVWVALREMARAEAALASEYRRSETLLTNILPATVAERLKDASGGVLVDQYPDASVLFADIADFTEHAGDMTPEDLVRFLDLLYTRFDLLVEKHNLEKIKTSGDSYMVVSGVPRRRSDHLAALAGFALDMAEAAAQVRAPYGWPLRIRIGLAAGPVVAGVIGSRRFFYDVWGDAVNVAARMESTDTEGRIQVPQDVYERLRDDFVFEERGEIVVKGKGVMRTWFLIGPKAETDTVSAATVLTG</sequence>
<protein>
    <recommendedName>
        <fullName evidence="5">Adenylate cyclase</fullName>
        <ecNumber evidence="4">4.6.1.1</ecNumber>
    </recommendedName>
    <alternativeName>
        <fullName evidence="15">ATP pyrophosphate-lyase</fullName>
    </alternativeName>
    <alternativeName>
        <fullName evidence="16">Adenylyl cyclase</fullName>
    </alternativeName>
</protein>
<evidence type="ECO:0000256" key="11">
    <source>
        <dbReference type="ARBA" id="ARBA00022989"/>
    </source>
</evidence>